<dbReference type="Proteomes" id="UP000533469">
    <property type="component" value="Unassembled WGS sequence"/>
</dbReference>
<feature type="signal peptide" evidence="6">
    <location>
        <begin position="1"/>
        <end position="22"/>
    </location>
</feature>
<keyword evidence="4" id="KW-0998">Cell outer membrane</keyword>
<dbReference type="InterPro" id="IPR011250">
    <property type="entry name" value="OMP/PagP_B-barrel"/>
</dbReference>
<feature type="chain" id="PRO_5032853948" evidence="6">
    <location>
        <begin position="23"/>
        <end position="257"/>
    </location>
</feature>
<reference evidence="8 9" key="1">
    <citation type="submission" date="2020-08" db="EMBL/GenBank/DDBJ databases">
        <title>Genomic Encyclopedia of Type Strains, Phase IV (KMG-IV): sequencing the most valuable type-strain genomes for metagenomic binning, comparative biology and taxonomic classification.</title>
        <authorList>
            <person name="Goeker M."/>
        </authorList>
    </citation>
    <scope>NUCLEOTIDE SEQUENCE [LARGE SCALE GENOMIC DNA]</scope>
    <source>
        <strain evidence="8 9">DSM 5895</strain>
    </source>
</reference>
<evidence type="ECO:0000313" key="9">
    <source>
        <dbReference type="Proteomes" id="UP000533469"/>
    </source>
</evidence>
<evidence type="ECO:0000256" key="3">
    <source>
        <dbReference type="ARBA" id="ARBA00023136"/>
    </source>
</evidence>
<evidence type="ECO:0000313" key="8">
    <source>
        <dbReference type="EMBL" id="MBB3772102.1"/>
    </source>
</evidence>
<dbReference type="RefSeq" id="WP_183190235.1">
    <property type="nucleotide sequence ID" value="NZ_JACICD010000004.1"/>
</dbReference>
<dbReference type="EMBL" id="JACICD010000004">
    <property type="protein sequence ID" value="MBB3772102.1"/>
    <property type="molecule type" value="Genomic_DNA"/>
</dbReference>
<comment type="similarity">
    <text evidence="5">Belongs to the Omp25/RopB family.</text>
</comment>
<gene>
    <name evidence="8" type="ORF">FHS55_002711</name>
</gene>
<dbReference type="Gene3D" id="2.40.160.20">
    <property type="match status" value="1"/>
</dbReference>
<comment type="caution">
    <text evidence="8">The sequence shown here is derived from an EMBL/GenBank/DDBJ whole genome shotgun (WGS) entry which is preliminary data.</text>
</comment>
<evidence type="ECO:0000256" key="4">
    <source>
        <dbReference type="ARBA" id="ARBA00023237"/>
    </source>
</evidence>
<dbReference type="Pfam" id="PF13505">
    <property type="entry name" value="OMP_b-brl"/>
    <property type="match status" value="1"/>
</dbReference>
<keyword evidence="3" id="KW-0472">Membrane</keyword>
<evidence type="ECO:0000259" key="7">
    <source>
        <dbReference type="Pfam" id="PF13505"/>
    </source>
</evidence>
<keyword evidence="2 6" id="KW-0732">Signal</keyword>
<organism evidence="8 9">
    <name type="scientific">Ancylobacter tetraedralis</name>
    <dbReference type="NCBI Taxonomy" id="217068"/>
    <lineage>
        <taxon>Bacteria</taxon>
        <taxon>Pseudomonadati</taxon>
        <taxon>Pseudomonadota</taxon>
        <taxon>Alphaproteobacteria</taxon>
        <taxon>Hyphomicrobiales</taxon>
        <taxon>Xanthobacteraceae</taxon>
        <taxon>Ancylobacter</taxon>
    </lineage>
</organism>
<feature type="domain" description="Outer membrane protein beta-barrel" evidence="7">
    <location>
        <begin position="39"/>
        <end position="257"/>
    </location>
</feature>
<evidence type="ECO:0000256" key="1">
    <source>
        <dbReference type="ARBA" id="ARBA00004442"/>
    </source>
</evidence>
<evidence type="ECO:0000256" key="2">
    <source>
        <dbReference type="ARBA" id="ARBA00022729"/>
    </source>
</evidence>
<keyword evidence="9" id="KW-1185">Reference proteome</keyword>
<dbReference type="PANTHER" id="PTHR34001">
    <property type="entry name" value="BLL7405 PROTEIN"/>
    <property type="match status" value="1"/>
</dbReference>
<dbReference type="SUPFAM" id="SSF56925">
    <property type="entry name" value="OMPA-like"/>
    <property type="match status" value="1"/>
</dbReference>
<sequence length="257" mass="28089">MSIKAFLLGSAAVVALAVPSFAADLAYPVKAAPMVYAPVFTWTGFYLGGNFGYGWGESSAPWRDYLNYKYLGWDQNGYGGAADPEGWFGGFQFGYNYQFANNVVLGAEADFQFGSVKGNLDYFGVRTSPGNFDQQFGSIQTEIESFGTVRARMGYSMDRFLPYVTGGLAWGNVKVSEGWNSYLNGNLQPLLGGSNSASETLWGWTLGGGLEYAITDNWTVKGEYLYTDLGDISWNGSTNTRADVSLQTLKMGVNYKF</sequence>
<dbReference type="PANTHER" id="PTHR34001:SF3">
    <property type="entry name" value="BLL7405 PROTEIN"/>
    <property type="match status" value="1"/>
</dbReference>
<dbReference type="InterPro" id="IPR051692">
    <property type="entry name" value="OMP-like"/>
</dbReference>
<accession>A0A839ZBN2</accession>
<proteinExistence type="inferred from homology"/>
<name>A0A839ZBN2_9HYPH</name>
<dbReference type="GO" id="GO:0009279">
    <property type="term" value="C:cell outer membrane"/>
    <property type="evidence" value="ECO:0007669"/>
    <property type="project" value="UniProtKB-SubCell"/>
</dbReference>
<comment type="subcellular location">
    <subcellularLocation>
        <location evidence="1">Cell outer membrane</location>
    </subcellularLocation>
</comment>
<protein>
    <submittedName>
        <fullName evidence="8">Outer membrane immunogenic protein</fullName>
    </submittedName>
</protein>
<evidence type="ECO:0000256" key="6">
    <source>
        <dbReference type="SAM" id="SignalP"/>
    </source>
</evidence>
<dbReference type="InterPro" id="IPR027385">
    <property type="entry name" value="Beta-barrel_OMP"/>
</dbReference>
<evidence type="ECO:0000256" key="5">
    <source>
        <dbReference type="ARBA" id="ARBA00038306"/>
    </source>
</evidence>
<dbReference type="AlphaFoldDB" id="A0A839ZBN2"/>